<gene>
    <name evidence="3" type="ORF">ACFS6J_18180</name>
</gene>
<dbReference type="InterPro" id="IPR036890">
    <property type="entry name" value="HATPase_C_sf"/>
</dbReference>
<keyword evidence="1" id="KW-0812">Transmembrane</keyword>
<dbReference type="Proteomes" id="UP001597560">
    <property type="component" value="Unassembled WGS sequence"/>
</dbReference>
<feature type="transmembrane region" description="Helical" evidence="1">
    <location>
        <begin position="105"/>
        <end position="127"/>
    </location>
</feature>
<dbReference type="PANTHER" id="PTHR34220:SF7">
    <property type="entry name" value="SENSOR HISTIDINE KINASE YPDA"/>
    <property type="match status" value="1"/>
</dbReference>
<dbReference type="PANTHER" id="PTHR34220">
    <property type="entry name" value="SENSOR HISTIDINE KINASE YPDA"/>
    <property type="match status" value="1"/>
</dbReference>
<dbReference type="GO" id="GO:0004673">
    <property type="term" value="F:protein histidine kinase activity"/>
    <property type="evidence" value="ECO:0007669"/>
    <property type="project" value="UniProtKB-EC"/>
</dbReference>
<name>A0ABW6B557_9SPHI</name>
<keyword evidence="1" id="KW-0472">Membrane</keyword>
<evidence type="ECO:0000313" key="3">
    <source>
        <dbReference type="EMBL" id="MFD2963740.1"/>
    </source>
</evidence>
<keyword evidence="3" id="KW-0418">Kinase</keyword>
<keyword evidence="3" id="KW-0808">Transferase</keyword>
<dbReference type="EC" id="2.7.13.3" evidence="3"/>
<accession>A0ABW6B557</accession>
<reference evidence="4" key="1">
    <citation type="journal article" date="2019" name="Int. J. Syst. Evol. Microbiol.">
        <title>The Global Catalogue of Microorganisms (GCM) 10K type strain sequencing project: providing services to taxonomists for standard genome sequencing and annotation.</title>
        <authorList>
            <consortium name="The Broad Institute Genomics Platform"/>
            <consortium name="The Broad Institute Genome Sequencing Center for Infectious Disease"/>
            <person name="Wu L."/>
            <person name="Ma J."/>
        </authorList>
    </citation>
    <scope>NUCLEOTIDE SEQUENCE [LARGE SCALE GENOMIC DNA]</scope>
    <source>
        <strain evidence="4">KCTC 23098</strain>
    </source>
</reference>
<feature type="transmembrane region" description="Helical" evidence="1">
    <location>
        <begin position="67"/>
        <end position="85"/>
    </location>
</feature>
<dbReference type="Gene3D" id="3.30.565.10">
    <property type="entry name" value="Histidine kinase-like ATPase, C-terminal domain"/>
    <property type="match status" value="1"/>
</dbReference>
<feature type="domain" description="Signal transduction histidine kinase internal region" evidence="2">
    <location>
        <begin position="150"/>
        <end position="226"/>
    </location>
</feature>
<dbReference type="RefSeq" id="WP_377611871.1">
    <property type="nucleotide sequence ID" value="NZ_JBHUPA010000008.1"/>
</dbReference>
<comment type="caution">
    <text evidence="3">The sequence shown here is derived from an EMBL/GenBank/DDBJ whole genome shotgun (WGS) entry which is preliminary data.</text>
</comment>
<dbReference type="InterPro" id="IPR050640">
    <property type="entry name" value="Bact_2-comp_sensor_kinase"/>
</dbReference>
<keyword evidence="4" id="KW-1185">Reference proteome</keyword>
<dbReference type="EMBL" id="JBHUPA010000008">
    <property type="protein sequence ID" value="MFD2963740.1"/>
    <property type="molecule type" value="Genomic_DNA"/>
</dbReference>
<dbReference type="Pfam" id="PF06580">
    <property type="entry name" value="His_kinase"/>
    <property type="match status" value="1"/>
</dbReference>
<feature type="transmembrane region" description="Helical" evidence="1">
    <location>
        <begin position="34"/>
        <end position="55"/>
    </location>
</feature>
<sequence length="333" mass="38169">MKRLYPLTGSIISLFIALLGYVLRSYREETASSLLTFAGSFVNVFLSWLVIQSVIQLDKPRWHGWKAAIAIAACMCISLVVFYSIQDIGEIRGRVAALPRGMRVVYFLLLMRGMVLGGFLYYIVYLLRMAEVTQRSRLENERLKKENLQARLSLLQEQVSPHFLFNSLGTLQSMINERAPRQFIQRLADVYRYLLNNRMADLVYLRAELDFARSYLYILQERFEHALFVDIDITEQFLDMKLPPMTLQVLIENAVKHNVADVEVPLHLQINATDTNRLTVSNSLQPKPTQGDSLGTGLDNIRERYRLLAGQEIEVLKTAHAFTVSVPLLNDPL</sequence>
<protein>
    <submittedName>
        <fullName evidence="3">Sensor histidine kinase</fullName>
        <ecNumber evidence="3">2.7.13.3</ecNumber>
    </submittedName>
</protein>
<evidence type="ECO:0000259" key="2">
    <source>
        <dbReference type="Pfam" id="PF06580"/>
    </source>
</evidence>
<organism evidence="3 4">
    <name type="scientific">Olivibacter jilunii</name>
    <dbReference type="NCBI Taxonomy" id="985016"/>
    <lineage>
        <taxon>Bacteria</taxon>
        <taxon>Pseudomonadati</taxon>
        <taxon>Bacteroidota</taxon>
        <taxon>Sphingobacteriia</taxon>
        <taxon>Sphingobacteriales</taxon>
        <taxon>Sphingobacteriaceae</taxon>
        <taxon>Olivibacter</taxon>
    </lineage>
</organism>
<keyword evidence="1" id="KW-1133">Transmembrane helix</keyword>
<proteinExistence type="predicted"/>
<evidence type="ECO:0000313" key="4">
    <source>
        <dbReference type="Proteomes" id="UP001597560"/>
    </source>
</evidence>
<evidence type="ECO:0000256" key="1">
    <source>
        <dbReference type="SAM" id="Phobius"/>
    </source>
</evidence>
<dbReference type="InterPro" id="IPR010559">
    <property type="entry name" value="Sig_transdc_His_kin_internal"/>
</dbReference>